<dbReference type="GO" id="GO:0008453">
    <property type="term" value="F:alanine-glyoxylate transaminase activity"/>
    <property type="evidence" value="ECO:0007669"/>
    <property type="project" value="UniProtKB-EC"/>
</dbReference>
<evidence type="ECO:0000256" key="12">
    <source>
        <dbReference type="RuleBase" id="RU004075"/>
    </source>
</evidence>
<evidence type="ECO:0000256" key="9">
    <source>
        <dbReference type="PIRNR" id="PIRNR000524"/>
    </source>
</evidence>
<feature type="binding site" evidence="10">
    <location>
        <position position="355"/>
    </location>
    <ligand>
        <name>substrate</name>
    </ligand>
</feature>
<dbReference type="InterPro" id="IPR000192">
    <property type="entry name" value="Aminotrans_V_dom"/>
</dbReference>
<dbReference type="PANTHER" id="PTHR21152:SF40">
    <property type="entry name" value="ALANINE--GLYOXYLATE AMINOTRANSFERASE"/>
    <property type="match status" value="1"/>
</dbReference>
<evidence type="ECO:0000256" key="7">
    <source>
        <dbReference type="ARBA" id="ARBA00033634"/>
    </source>
</evidence>
<dbReference type="Gene3D" id="3.90.1150.10">
    <property type="entry name" value="Aspartate Aminotransferase, domain 1"/>
    <property type="match status" value="1"/>
</dbReference>
<evidence type="ECO:0000256" key="13">
    <source>
        <dbReference type="RuleBase" id="RU004504"/>
    </source>
</evidence>
<evidence type="ECO:0000259" key="14">
    <source>
        <dbReference type="Pfam" id="PF00266"/>
    </source>
</evidence>
<dbReference type="FunFam" id="3.90.1150.10:FF:000039">
    <property type="entry name" value="Serine--pyruvate aminotransferase"/>
    <property type="match status" value="1"/>
</dbReference>
<keyword evidence="6 9" id="KW-0663">Pyridoxal phosphate</keyword>
<evidence type="ECO:0000256" key="11">
    <source>
        <dbReference type="PIRSR" id="PIRSR000524-50"/>
    </source>
</evidence>
<accession>E4WSR1</accession>
<dbReference type="Proteomes" id="UP000001307">
    <property type="component" value="Unassembled WGS sequence"/>
</dbReference>
<dbReference type="InParanoid" id="E4WSR1"/>
<evidence type="ECO:0000313" key="15">
    <source>
        <dbReference type="EMBL" id="CBY06885.1"/>
    </source>
</evidence>
<dbReference type="PIRSF" id="PIRSF000524">
    <property type="entry name" value="SPT"/>
    <property type="match status" value="1"/>
</dbReference>
<dbReference type="FunFam" id="3.40.640.10:FF:000027">
    <property type="entry name" value="Serine--pyruvate aminotransferase, mitochondrial"/>
    <property type="match status" value="1"/>
</dbReference>
<dbReference type="Gene3D" id="3.40.640.10">
    <property type="entry name" value="Type I PLP-dependent aspartate aminotransferase-like (Major domain)"/>
    <property type="match status" value="1"/>
</dbReference>
<dbReference type="InterPro" id="IPR024169">
    <property type="entry name" value="SP_NH2Trfase/AEP_transaminase"/>
</dbReference>
<dbReference type="PROSITE" id="PS00595">
    <property type="entry name" value="AA_TRANSFER_CLASS_5"/>
    <property type="match status" value="1"/>
</dbReference>
<dbReference type="InterPro" id="IPR015422">
    <property type="entry name" value="PyrdxlP-dep_Trfase_small"/>
</dbReference>
<dbReference type="GO" id="GO:0004760">
    <property type="term" value="F:L-serine-pyruvate transaminase activity"/>
    <property type="evidence" value="ECO:0007669"/>
    <property type="project" value="UniProtKB-EC"/>
</dbReference>
<dbReference type="GO" id="GO:0019265">
    <property type="term" value="P:glycine biosynthetic process, by transamination of glyoxylate"/>
    <property type="evidence" value="ECO:0007669"/>
    <property type="project" value="TreeGrafter"/>
</dbReference>
<evidence type="ECO:0000256" key="5">
    <source>
        <dbReference type="ARBA" id="ARBA00022679"/>
    </source>
</evidence>
<feature type="domain" description="Aminotransferase class V" evidence="14">
    <location>
        <begin position="40"/>
        <end position="365"/>
    </location>
</feature>
<keyword evidence="4" id="KW-0032">Aminotransferase</keyword>
<dbReference type="InterPro" id="IPR020578">
    <property type="entry name" value="Aminotrans_V_PyrdxlP_BS"/>
</dbReference>
<reference evidence="15" key="1">
    <citation type="journal article" date="2010" name="Science">
        <title>Plasticity of animal genome architecture unmasked by rapid evolution of a pelagic tunicate.</title>
        <authorList>
            <person name="Denoeud F."/>
            <person name="Henriet S."/>
            <person name="Mungpakdee S."/>
            <person name="Aury J.M."/>
            <person name="Da Silva C."/>
            <person name="Brinkmann H."/>
            <person name="Mikhaleva J."/>
            <person name="Olsen L.C."/>
            <person name="Jubin C."/>
            <person name="Canestro C."/>
            <person name="Bouquet J.M."/>
            <person name="Danks G."/>
            <person name="Poulain J."/>
            <person name="Campsteijn C."/>
            <person name="Adamski M."/>
            <person name="Cross I."/>
            <person name="Yadetie F."/>
            <person name="Muffato M."/>
            <person name="Louis A."/>
            <person name="Butcher S."/>
            <person name="Tsagkogeorga G."/>
            <person name="Konrad A."/>
            <person name="Singh S."/>
            <person name="Jensen M.F."/>
            <person name="Cong E.H."/>
            <person name="Eikeseth-Otteraa H."/>
            <person name="Noel B."/>
            <person name="Anthouard V."/>
            <person name="Porcel B.M."/>
            <person name="Kachouri-Lafond R."/>
            <person name="Nishino A."/>
            <person name="Ugolini M."/>
            <person name="Chourrout P."/>
            <person name="Nishida H."/>
            <person name="Aasland R."/>
            <person name="Huzurbazar S."/>
            <person name="Westhof E."/>
            <person name="Delsuc F."/>
            <person name="Lehrach H."/>
            <person name="Reinhardt R."/>
            <person name="Weissenbach J."/>
            <person name="Roy S.W."/>
            <person name="Artiguenave F."/>
            <person name="Postlethwait J.H."/>
            <person name="Manak J.R."/>
            <person name="Thompson E.M."/>
            <person name="Jaillon O."/>
            <person name="Du Pasquier L."/>
            <person name="Boudinot P."/>
            <person name="Liberles D.A."/>
            <person name="Volff J.N."/>
            <person name="Philippe H."/>
            <person name="Lenhard B."/>
            <person name="Roest Crollius H."/>
            <person name="Wincker P."/>
            <person name="Chourrout D."/>
        </authorList>
    </citation>
    <scope>NUCLEOTIDE SEQUENCE [LARGE SCALE GENOMIC DNA]</scope>
</reference>
<evidence type="ECO:0000256" key="10">
    <source>
        <dbReference type="PIRSR" id="PIRSR000524-1"/>
    </source>
</evidence>
<keyword evidence="16" id="KW-1185">Reference proteome</keyword>
<dbReference type="EC" id="2.6.1.44" evidence="9"/>
<organism evidence="15">
    <name type="scientific">Oikopleura dioica</name>
    <name type="common">Tunicate</name>
    <dbReference type="NCBI Taxonomy" id="34765"/>
    <lineage>
        <taxon>Eukaryota</taxon>
        <taxon>Metazoa</taxon>
        <taxon>Chordata</taxon>
        <taxon>Tunicata</taxon>
        <taxon>Appendicularia</taxon>
        <taxon>Copelata</taxon>
        <taxon>Oikopleuridae</taxon>
        <taxon>Oikopleura</taxon>
    </lineage>
</organism>
<feature type="modified residue" description="N6-(pyridoxal phosphate)lysine" evidence="11">
    <location>
        <position position="204"/>
    </location>
</feature>
<keyword evidence="5" id="KW-0808">Transferase</keyword>
<evidence type="ECO:0000256" key="8">
    <source>
        <dbReference type="ARBA" id="ARBA00033660"/>
    </source>
</evidence>
<evidence type="ECO:0000313" key="16">
    <source>
        <dbReference type="Proteomes" id="UP000001307"/>
    </source>
</evidence>
<comment type="cofactor">
    <cofactor evidence="1 9 11 13">
        <name>pyridoxal 5'-phosphate</name>
        <dbReference type="ChEBI" id="CHEBI:597326"/>
    </cofactor>
</comment>
<gene>
    <name evidence="15" type="ORF">GSOID_T00005957001</name>
</gene>
<protein>
    <recommendedName>
        <fullName evidence="3 9">Alanine--glyoxylate aminotransferase</fullName>
        <ecNumber evidence="9">2.6.1.44</ecNumber>
    </recommendedName>
</protein>
<dbReference type="FunCoup" id="E4WSR1">
    <property type="interactions" value="4"/>
</dbReference>
<evidence type="ECO:0000256" key="6">
    <source>
        <dbReference type="ARBA" id="ARBA00022898"/>
    </source>
</evidence>
<dbReference type="SUPFAM" id="SSF53383">
    <property type="entry name" value="PLP-dependent transferases"/>
    <property type="match status" value="1"/>
</dbReference>
<comment type="catalytic activity">
    <reaction evidence="8">
        <text>glyoxylate + L-alanine = glycine + pyruvate</text>
        <dbReference type="Rhea" id="RHEA:24248"/>
        <dbReference type="ChEBI" id="CHEBI:15361"/>
        <dbReference type="ChEBI" id="CHEBI:36655"/>
        <dbReference type="ChEBI" id="CHEBI:57305"/>
        <dbReference type="ChEBI" id="CHEBI:57972"/>
        <dbReference type="EC" id="2.6.1.44"/>
    </reaction>
    <physiologicalReaction direction="left-to-right" evidence="8">
        <dbReference type="Rhea" id="RHEA:24249"/>
    </physiologicalReaction>
</comment>
<evidence type="ECO:0000256" key="1">
    <source>
        <dbReference type="ARBA" id="ARBA00001933"/>
    </source>
</evidence>
<dbReference type="OrthoDB" id="7403325at2759"/>
<evidence type="ECO:0000256" key="4">
    <source>
        <dbReference type="ARBA" id="ARBA00022576"/>
    </source>
</evidence>
<proteinExistence type="inferred from homology"/>
<evidence type="ECO:0000256" key="3">
    <source>
        <dbReference type="ARBA" id="ARBA00019220"/>
    </source>
</evidence>
<dbReference type="InterPro" id="IPR015421">
    <property type="entry name" value="PyrdxlP-dep_Trfase_major"/>
</dbReference>
<dbReference type="CDD" id="cd06451">
    <property type="entry name" value="AGAT_like"/>
    <property type="match status" value="1"/>
</dbReference>
<evidence type="ECO:0000256" key="2">
    <source>
        <dbReference type="ARBA" id="ARBA00009236"/>
    </source>
</evidence>
<name>E4WSR1_OIKDI</name>
<dbReference type="AlphaFoldDB" id="E4WSR1"/>
<comment type="similarity">
    <text evidence="2 9 12">Belongs to the class-V pyridoxal-phosphate-dependent aminotransferase family.</text>
</comment>
<dbReference type="GO" id="GO:0005777">
    <property type="term" value="C:peroxisome"/>
    <property type="evidence" value="ECO:0007669"/>
    <property type="project" value="TreeGrafter"/>
</dbReference>
<sequence>MSSNWPENLGEAMIIKEKLLMGPGPSNCPPTVLKAAANPLLGHLHPDFCVIMDDVKAGIKHLFQTENELTIALCASGHAAMEATLVNVLEAGEKVVIARNGIWGDRAADIASRAGILVAMMNGNPGKSFSTEDIEEFLAKEKPKAFFITHGESSTGVLQNLKGIGAICRKYNCLFSVDSVAACGGVELKMDEWGIDVLYTGSQKVLSAPPGTAPISFSAQAREAIKNRKTAVQSYYLDVEILGRYWNVDNQPRFYHHTGAVTNIFALREALSFISSKTLEQSWKRHKNCQKKLHEGLKELGLELFVENEDDRLPCVTTIKVPGGVEWAKVTGLMMQNDTIEMAGGLGPTAGKCWRIGLMGYNCTEPNVEKVLWSLKKALESVGYLSQIETF</sequence>
<dbReference type="EMBL" id="FN653016">
    <property type="protein sequence ID" value="CBY06885.1"/>
    <property type="molecule type" value="Genomic_DNA"/>
</dbReference>
<dbReference type="InterPro" id="IPR015424">
    <property type="entry name" value="PyrdxlP-dep_Trfase"/>
</dbReference>
<dbReference type="PANTHER" id="PTHR21152">
    <property type="entry name" value="AMINOTRANSFERASE CLASS V"/>
    <property type="match status" value="1"/>
</dbReference>
<comment type="catalytic activity">
    <reaction evidence="7">
        <text>L-serine + pyruvate = 3-hydroxypyruvate + L-alanine</text>
        <dbReference type="Rhea" id="RHEA:22852"/>
        <dbReference type="ChEBI" id="CHEBI:15361"/>
        <dbReference type="ChEBI" id="CHEBI:17180"/>
        <dbReference type="ChEBI" id="CHEBI:33384"/>
        <dbReference type="ChEBI" id="CHEBI:57972"/>
        <dbReference type="EC" id="2.6.1.51"/>
    </reaction>
    <physiologicalReaction direction="left-to-right" evidence="7">
        <dbReference type="Rhea" id="RHEA:22853"/>
    </physiologicalReaction>
</comment>
<dbReference type="Pfam" id="PF00266">
    <property type="entry name" value="Aminotran_5"/>
    <property type="match status" value="1"/>
</dbReference>